<evidence type="ECO:0000256" key="9">
    <source>
        <dbReference type="SAM" id="Phobius"/>
    </source>
</evidence>
<dbReference type="Proteomes" id="UP000277256">
    <property type="component" value="Unassembled WGS sequence"/>
</dbReference>
<dbReference type="InterPro" id="IPR004812">
    <property type="entry name" value="Efflux_drug-R_Bcr/CmlA"/>
</dbReference>
<dbReference type="InterPro" id="IPR020846">
    <property type="entry name" value="MFS_dom"/>
</dbReference>
<dbReference type="GO" id="GO:0042910">
    <property type="term" value="F:xenobiotic transmembrane transporter activity"/>
    <property type="evidence" value="ECO:0007669"/>
    <property type="project" value="InterPro"/>
</dbReference>
<dbReference type="GO" id="GO:1990961">
    <property type="term" value="P:xenobiotic detoxification by transmembrane export across the plasma membrane"/>
    <property type="evidence" value="ECO:0007669"/>
    <property type="project" value="InterPro"/>
</dbReference>
<dbReference type="PRINTS" id="PR01035">
    <property type="entry name" value="TCRTETA"/>
</dbReference>
<comment type="subcellular location">
    <subcellularLocation>
        <location evidence="1">Cell membrane</location>
        <topology evidence="1">Multi-pass membrane protein</topology>
    </subcellularLocation>
</comment>
<evidence type="ECO:0000256" key="5">
    <source>
        <dbReference type="ARBA" id="ARBA00022475"/>
    </source>
</evidence>
<evidence type="ECO:0000256" key="4">
    <source>
        <dbReference type="ARBA" id="ARBA00022448"/>
    </source>
</evidence>
<keyword evidence="4" id="KW-0813">Transport</keyword>
<keyword evidence="12" id="KW-1185">Reference proteome</keyword>
<sequence>MRRPAGAAPPCTPLANHCLGTTVSAAAFMPPVAADGHSRRFIATMVFVLGALSATAPIAIDLYLPAFPAMADAFGTPESRIQLTLTSMMIGMGLGQAVVGPLSDRYGRRKPLLIGMSVFTVASLLCAVATSADLLIGLRFLQGLSGAAGVVVARAVIRDHFAGDDMTRFTAKMMFVTMLAPMLGPVVGAQLIRFGPWQTVFVFMAVLSALSTFLVWRFLPESLPAEDRRTMTAREFGAAVATLVRDAHFIAPTIAVLMNFSMLFTYVSTFSFISQEELGASPGFFSLLFAIGTLALLAGNQANMMAIDRSRSSSRMVVGMAVSLAGVAWIAATQLFDVVNLWTVPIGIAVMMFGCGVVFPNAGAAAMSSQPPQIAGTASAFMGATQMAAGGVMPALATIGGVTLANMTLGVGVYAVATAAAVAWTIAVYRRDPVPGIA</sequence>
<feature type="transmembrane region" description="Helical" evidence="9">
    <location>
        <begin position="41"/>
        <end position="60"/>
    </location>
</feature>
<organism evidence="11 12">
    <name type="scientific">Glycomyces terrestris</name>
    <dbReference type="NCBI Taxonomy" id="2493553"/>
    <lineage>
        <taxon>Bacteria</taxon>
        <taxon>Bacillati</taxon>
        <taxon>Actinomycetota</taxon>
        <taxon>Actinomycetes</taxon>
        <taxon>Glycomycetales</taxon>
        <taxon>Glycomycetaceae</taxon>
        <taxon>Glycomyces</taxon>
    </lineage>
</organism>
<dbReference type="PROSITE" id="PS50850">
    <property type="entry name" value="MFS"/>
    <property type="match status" value="1"/>
</dbReference>
<proteinExistence type="inferred from homology"/>
<dbReference type="InterPro" id="IPR011701">
    <property type="entry name" value="MFS"/>
</dbReference>
<reference evidence="11 12" key="1">
    <citation type="submission" date="2018-12" db="EMBL/GenBank/DDBJ databases">
        <title>Glycomyces sp. YIM 121974 draft genome.</title>
        <authorList>
            <person name="Li Q."/>
        </authorList>
    </citation>
    <scope>NUCLEOTIDE SEQUENCE [LARGE SCALE GENOMIC DNA]</scope>
    <source>
        <strain evidence="11 12">YIM 121974</strain>
    </source>
</reference>
<protein>
    <submittedName>
        <fullName evidence="11">Bcr/CflA family efflux MFS transporter</fullName>
    </submittedName>
</protein>
<dbReference type="NCBIfam" id="TIGR00710">
    <property type="entry name" value="efflux_Bcr_CflA"/>
    <property type="match status" value="1"/>
</dbReference>
<keyword evidence="6 9" id="KW-0812">Transmembrane</keyword>
<feature type="transmembrane region" description="Helical" evidence="9">
    <location>
        <begin position="169"/>
        <end position="192"/>
    </location>
</feature>
<accession>A0A426V459</accession>
<feature type="transmembrane region" description="Helical" evidence="9">
    <location>
        <begin position="342"/>
        <end position="362"/>
    </location>
</feature>
<gene>
    <name evidence="11" type="ORF">EIW28_02525</name>
</gene>
<evidence type="ECO:0000256" key="3">
    <source>
        <dbReference type="ARBA" id="ARBA00007520"/>
    </source>
</evidence>
<comment type="similarity">
    <text evidence="2">Belongs to the major facilitator superfamily. Bcr/CmlA family.</text>
</comment>
<dbReference type="CDD" id="cd17320">
    <property type="entry name" value="MFS_MdfA_MDR_like"/>
    <property type="match status" value="1"/>
</dbReference>
<keyword evidence="5" id="KW-1003">Cell membrane</keyword>
<dbReference type="PANTHER" id="PTHR23502">
    <property type="entry name" value="MAJOR FACILITATOR SUPERFAMILY"/>
    <property type="match status" value="1"/>
</dbReference>
<name>A0A426V459_9ACTN</name>
<dbReference type="InterPro" id="IPR005829">
    <property type="entry name" value="Sugar_transporter_CS"/>
</dbReference>
<dbReference type="AlphaFoldDB" id="A0A426V459"/>
<dbReference type="GO" id="GO:0005886">
    <property type="term" value="C:plasma membrane"/>
    <property type="evidence" value="ECO:0007669"/>
    <property type="project" value="UniProtKB-SubCell"/>
</dbReference>
<feature type="transmembrane region" description="Helical" evidence="9">
    <location>
        <begin position="317"/>
        <end position="336"/>
    </location>
</feature>
<keyword evidence="8 9" id="KW-0472">Membrane</keyword>
<dbReference type="PANTHER" id="PTHR23502:SF132">
    <property type="entry name" value="POLYAMINE TRANSPORTER 2-RELATED"/>
    <property type="match status" value="1"/>
</dbReference>
<evidence type="ECO:0000256" key="6">
    <source>
        <dbReference type="ARBA" id="ARBA00022692"/>
    </source>
</evidence>
<feature type="transmembrane region" description="Helical" evidence="9">
    <location>
        <begin position="136"/>
        <end position="157"/>
    </location>
</feature>
<evidence type="ECO:0000256" key="7">
    <source>
        <dbReference type="ARBA" id="ARBA00022989"/>
    </source>
</evidence>
<feature type="transmembrane region" description="Helical" evidence="9">
    <location>
        <begin position="249"/>
        <end position="273"/>
    </location>
</feature>
<feature type="domain" description="Major facilitator superfamily (MFS) profile" evidence="10">
    <location>
        <begin position="42"/>
        <end position="433"/>
    </location>
</feature>
<evidence type="ECO:0000256" key="1">
    <source>
        <dbReference type="ARBA" id="ARBA00004651"/>
    </source>
</evidence>
<keyword evidence="7 9" id="KW-1133">Transmembrane helix</keyword>
<dbReference type="PROSITE" id="PS00216">
    <property type="entry name" value="SUGAR_TRANSPORT_1"/>
    <property type="match status" value="1"/>
</dbReference>
<comment type="similarity">
    <text evidence="3">Belongs to the major facilitator superfamily. TCR/Tet family.</text>
</comment>
<dbReference type="SUPFAM" id="SSF103473">
    <property type="entry name" value="MFS general substrate transporter"/>
    <property type="match status" value="1"/>
</dbReference>
<dbReference type="InterPro" id="IPR001958">
    <property type="entry name" value="Tet-R_TetA/multi-R_MdtG-like"/>
</dbReference>
<feature type="transmembrane region" description="Helical" evidence="9">
    <location>
        <begin position="198"/>
        <end position="219"/>
    </location>
</feature>
<evidence type="ECO:0000313" key="12">
    <source>
        <dbReference type="Proteomes" id="UP000277256"/>
    </source>
</evidence>
<feature type="transmembrane region" description="Helical" evidence="9">
    <location>
        <begin position="409"/>
        <end position="429"/>
    </location>
</feature>
<dbReference type="Gene3D" id="1.20.1720.10">
    <property type="entry name" value="Multidrug resistance protein D"/>
    <property type="match status" value="1"/>
</dbReference>
<evidence type="ECO:0000256" key="2">
    <source>
        <dbReference type="ARBA" id="ARBA00006236"/>
    </source>
</evidence>
<dbReference type="Pfam" id="PF07690">
    <property type="entry name" value="MFS_1"/>
    <property type="match status" value="1"/>
</dbReference>
<comment type="caution">
    <text evidence="11">The sequence shown here is derived from an EMBL/GenBank/DDBJ whole genome shotgun (WGS) entry which is preliminary data.</text>
</comment>
<evidence type="ECO:0000259" key="10">
    <source>
        <dbReference type="PROSITE" id="PS50850"/>
    </source>
</evidence>
<feature type="transmembrane region" description="Helical" evidence="9">
    <location>
        <begin position="374"/>
        <end position="397"/>
    </location>
</feature>
<feature type="transmembrane region" description="Helical" evidence="9">
    <location>
        <begin position="80"/>
        <end position="99"/>
    </location>
</feature>
<feature type="transmembrane region" description="Helical" evidence="9">
    <location>
        <begin position="111"/>
        <end position="130"/>
    </location>
</feature>
<feature type="transmembrane region" description="Helical" evidence="9">
    <location>
        <begin position="279"/>
        <end position="297"/>
    </location>
</feature>
<evidence type="ECO:0000313" key="11">
    <source>
        <dbReference type="EMBL" id="RRS01657.1"/>
    </source>
</evidence>
<evidence type="ECO:0000256" key="8">
    <source>
        <dbReference type="ARBA" id="ARBA00023136"/>
    </source>
</evidence>
<dbReference type="InterPro" id="IPR036259">
    <property type="entry name" value="MFS_trans_sf"/>
</dbReference>
<dbReference type="EMBL" id="RSEB01000001">
    <property type="protein sequence ID" value="RRS01657.1"/>
    <property type="molecule type" value="Genomic_DNA"/>
</dbReference>